<evidence type="ECO:0000313" key="6">
    <source>
        <dbReference type="Proteomes" id="UP000663889"/>
    </source>
</evidence>
<reference evidence="3" key="1">
    <citation type="submission" date="2021-02" db="EMBL/GenBank/DDBJ databases">
        <authorList>
            <person name="Nowell W R."/>
        </authorList>
    </citation>
    <scope>NUCLEOTIDE SEQUENCE</scope>
</reference>
<protein>
    <submittedName>
        <fullName evidence="3">Uncharacterized protein</fullName>
    </submittedName>
</protein>
<keyword evidence="5" id="KW-1185">Reference proteome</keyword>
<dbReference type="EMBL" id="CAJOBE010000251">
    <property type="protein sequence ID" value="CAF3605801.1"/>
    <property type="molecule type" value="Genomic_DNA"/>
</dbReference>
<dbReference type="EMBL" id="CAJNOU010000003">
    <property type="protein sequence ID" value="CAF0792381.1"/>
    <property type="molecule type" value="Genomic_DNA"/>
</dbReference>
<feature type="compositionally biased region" description="Low complexity" evidence="1">
    <location>
        <begin position="25"/>
        <end position="42"/>
    </location>
</feature>
<dbReference type="EMBL" id="CAJNOL010000001">
    <property type="protein sequence ID" value="CAF0724809.1"/>
    <property type="molecule type" value="Genomic_DNA"/>
</dbReference>
<dbReference type="AlphaFoldDB" id="A0A813SAD0"/>
<dbReference type="Proteomes" id="UP000663889">
    <property type="component" value="Unassembled WGS sequence"/>
</dbReference>
<gene>
    <name evidence="4" type="ORF">FNK824_LOCUS3651</name>
    <name evidence="2" type="ORF">JXQ802_LOCUS51</name>
    <name evidence="3" type="ORF">SEV965_LOCUS213</name>
</gene>
<dbReference type="Proteomes" id="UP000663874">
    <property type="component" value="Unassembled WGS sequence"/>
</dbReference>
<feature type="region of interest" description="Disordered" evidence="1">
    <location>
        <begin position="23"/>
        <end position="50"/>
    </location>
</feature>
<evidence type="ECO:0000313" key="3">
    <source>
        <dbReference type="EMBL" id="CAF0792381.1"/>
    </source>
</evidence>
<evidence type="ECO:0000313" key="5">
    <source>
        <dbReference type="Proteomes" id="UP000663870"/>
    </source>
</evidence>
<name>A0A813SAD0_9BILA</name>
<organism evidence="3 6">
    <name type="scientific">Rotaria sordida</name>
    <dbReference type="NCBI Taxonomy" id="392033"/>
    <lineage>
        <taxon>Eukaryota</taxon>
        <taxon>Metazoa</taxon>
        <taxon>Spiralia</taxon>
        <taxon>Gnathifera</taxon>
        <taxon>Rotifera</taxon>
        <taxon>Eurotatoria</taxon>
        <taxon>Bdelloidea</taxon>
        <taxon>Philodinida</taxon>
        <taxon>Philodinidae</taxon>
        <taxon>Rotaria</taxon>
    </lineage>
</organism>
<evidence type="ECO:0000313" key="4">
    <source>
        <dbReference type="EMBL" id="CAF3605801.1"/>
    </source>
</evidence>
<proteinExistence type="predicted"/>
<evidence type="ECO:0000313" key="2">
    <source>
        <dbReference type="EMBL" id="CAF0724809.1"/>
    </source>
</evidence>
<evidence type="ECO:0000256" key="1">
    <source>
        <dbReference type="SAM" id="MobiDB-lite"/>
    </source>
</evidence>
<dbReference type="Proteomes" id="UP000663870">
    <property type="component" value="Unassembled WGS sequence"/>
</dbReference>
<sequence length="198" mass="22289">MMKTTSLTKTLFNHQAHSRSINLYTPSTTSSSGSTCETGPSSLNSSFKSNTDTNGININEDTNSIPQDKSNLVLITLIDKLKRELATVKQAKTQLETLYKVKCKSDLDKSAKITKLRLQYEHELNLFCKQDQKDLVRYLQRQLIVRDQRIAEQSYDIEQLKNLSITNCVDGSNANIYKKIAPIQILKSSDPDVVISTS</sequence>
<comment type="caution">
    <text evidence="3">The sequence shown here is derived from an EMBL/GenBank/DDBJ whole genome shotgun (WGS) entry which is preliminary data.</text>
</comment>
<accession>A0A813SAD0</accession>